<organism evidence="2 3">
    <name type="scientific">Candidatus Iainarchaeum sp</name>
    <dbReference type="NCBI Taxonomy" id="3101447"/>
    <lineage>
        <taxon>Archaea</taxon>
        <taxon>Candidatus Iainarchaeota</taxon>
        <taxon>Candidatus Iainarchaeia</taxon>
        <taxon>Candidatus Iainarchaeales</taxon>
        <taxon>Candidatus Iainarchaeaceae</taxon>
        <taxon>Candidatus Iainarchaeum</taxon>
    </lineage>
</organism>
<accession>A0A8T4L4I2</accession>
<comment type="caution">
    <text evidence="2">The sequence shown here is derived from an EMBL/GenBank/DDBJ whole genome shotgun (WGS) entry which is preliminary data.</text>
</comment>
<evidence type="ECO:0000313" key="3">
    <source>
        <dbReference type="Proteomes" id="UP000675968"/>
    </source>
</evidence>
<protein>
    <submittedName>
        <fullName evidence="2">Uncharacterized protein</fullName>
    </submittedName>
</protein>
<reference evidence="2" key="2">
    <citation type="submission" date="2021-05" db="EMBL/GenBank/DDBJ databases">
        <title>Protein family content uncovers lineage relationships and bacterial pathway maintenance mechanisms in DPANN archaea.</title>
        <authorList>
            <person name="Castelle C.J."/>
            <person name="Meheust R."/>
            <person name="Jaffe A.L."/>
            <person name="Seitz K."/>
            <person name="Gong X."/>
            <person name="Baker B.J."/>
            <person name="Banfield J.F."/>
        </authorList>
    </citation>
    <scope>NUCLEOTIDE SEQUENCE</scope>
    <source>
        <strain evidence="2">RIFCSPLOWO2_01_FULL_AR10_48_17</strain>
    </source>
</reference>
<feature type="transmembrane region" description="Helical" evidence="1">
    <location>
        <begin position="7"/>
        <end position="28"/>
    </location>
</feature>
<dbReference type="EMBL" id="JAGVWC010000009">
    <property type="protein sequence ID" value="MBS3061457.1"/>
    <property type="molecule type" value="Genomic_DNA"/>
</dbReference>
<name>A0A8T4L4I2_9ARCH</name>
<evidence type="ECO:0000313" key="2">
    <source>
        <dbReference type="EMBL" id="MBS3061457.1"/>
    </source>
</evidence>
<dbReference type="Proteomes" id="UP000675968">
    <property type="component" value="Unassembled WGS sequence"/>
</dbReference>
<dbReference type="AlphaFoldDB" id="A0A8T4L4I2"/>
<sequence>MNQKGNLVLFGLLGLVLVGVVSFLIIMFVPQAAILMRIVLVFAIFMTVRGAIGDGTPTLLISAILIYFLAFKYFELAAAGYVVYFMVAYTGTTLFSFGLRFFFGKH</sequence>
<feature type="transmembrane region" description="Helical" evidence="1">
    <location>
        <begin position="59"/>
        <end position="75"/>
    </location>
</feature>
<reference evidence="2" key="1">
    <citation type="submission" date="2021-03" db="EMBL/GenBank/DDBJ databases">
        <authorList>
            <person name="Jaffe A."/>
        </authorList>
    </citation>
    <scope>NUCLEOTIDE SEQUENCE</scope>
    <source>
        <strain evidence="2">RIFCSPLOWO2_01_FULL_AR10_48_17</strain>
    </source>
</reference>
<feature type="transmembrane region" description="Helical" evidence="1">
    <location>
        <begin position="34"/>
        <end position="52"/>
    </location>
</feature>
<proteinExistence type="predicted"/>
<keyword evidence="1" id="KW-0812">Transmembrane</keyword>
<gene>
    <name evidence="2" type="ORF">J4215_02635</name>
</gene>
<evidence type="ECO:0000256" key="1">
    <source>
        <dbReference type="SAM" id="Phobius"/>
    </source>
</evidence>
<feature type="transmembrane region" description="Helical" evidence="1">
    <location>
        <begin position="81"/>
        <end position="103"/>
    </location>
</feature>
<keyword evidence="1" id="KW-1133">Transmembrane helix</keyword>
<keyword evidence="1" id="KW-0472">Membrane</keyword>